<dbReference type="Proteomes" id="UP001055879">
    <property type="component" value="Linkage Group LG04"/>
</dbReference>
<protein>
    <submittedName>
        <fullName evidence="1">Uncharacterized protein</fullName>
    </submittedName>
</protein>
<accession>A0ACB9CKZ4</accession>
<comment type="caution">
    <text evidence="1">The sequence shown here is derived from an EMBL/GenBank/DDBJ whole genome shotgun (WGS) entry which is preliminary data.</text>
</comment>
<dbReference type="EMBL" id="CM042050">
    <property type="protein sequence ID" value="KAI3734802.1"/>
    <property type="molecule type" value="Genomic_DNA"/>
</dbReference>
<evidence type="ECO:0000313" key="2">
    <source>
        <dbReference type="Proteomes" id="UP001055879"/>
    </source>
</evidence>
<sequence>MFMDIYFVGNFVYRDGFTIFARNSGSRVLVFPVVIWKLRLGLPKEIITRIITMEVGLQLKAAAEAGIATVGLGYDVAEDLRMKYYKGKSAESRLISIYDEQNRRRTTAARPLSKLQQLLNLYQNRLIVIKVKGCDSAHIFSLSSRVIGLTIEAKLPVLDCDDLSKRSSPLNYNSEASK</sequence>
<name>A0ACB9CKZ4_ARCLA</name>
<keyword evidence="2" id="KW-1185">Reference proteome</keyword>
<gene>
    <name evidence="1" type="ORF">L6452_14281</name>
</gene>
<evidence type="ECO:0000313" key="1">
    <source>
        <dbReference type="EMBL" id="KAI3734802.1"/>
    </source>
</evidence>
<organism evidence="1 2">
    <name type="scientific">Arctium lappa</name>
    <name type="common">Greater burdock</name>
    <name type="synonym">Lappa major</name>
    <dbReference type="NCBI Taxonomy" id="4217"/>
    <lineage>
        <taxon>Eukaryota</taxon>
        <taxon>Viridiplantae</taxon>
        <taxon>Streptophyta</taxon>
        <taxon>Embryophyta</taxon>
        <taxon>Tracheophyta</taxon>
        <taxon>Spermatophyta</taxon>
        <taxon>Magnoliopsida</taxon>
        <taxon>eudicotyledons</taxon>
        <taxon>Gunneridae</taxon>
        <taxon>Pentapetalae</taxon>
        <taxon>asterids</taxon>
        <taxon>campanulids</taxon>
        <taxon>Asterales</taxon>
        <taxon>Asteraceae</taxon>
        <taxon>Carduoideae</taxon>
        <taxon>Cardueae</taxon>
        <taxon>Arctiinae</taxon>
        <taxon>Arctium</taxon>
    </lineage>
</organism>
<proteinExistence type="predicted"/>
<reference evidence="1 2" key="2">
    <citation type="journal article" date="2022" name="Mol. Ecol. Resour.">
        <title>The genomes of chicory, endive, great burdock and yacon provide insights into Asteraceae paleo-polyploidization history and plant inulin production.</title>
        <authorList>
            <person name="Fan W."/>
            <person name="Wang S."/>
            <person name="Wang H."/>
            <person name="Wang A."/>
            <person name="Jiang F."/>
            <person name="Liu H."/>
            <person name="Zhao H."/>
            <person name="Xu D."/>
            <person name="Zhang Y."/>
        </authorList>
    </citation>
    <scope>NUCLEOTIDE SEQUENCE [LARGE SCALE GENOMIC DNA]</scope>
    <source>
        <strain evidence="2">cv. Niubang</strain>
    </source>
</reference>
<reference evidence="2" key="1">
    <citation type="journal article" date="2022" name="Mol. Ecol. Resour.">
        <title>The genomes of chicory, endive, great burdock and yacon provide insights into Asteraceae palaeo-polyploidization history and plant inulin production.</title>
        <authorList>
            <person name="Fan W."/>
            <person name="Wang S."/>
            <person name="Wang H."/>
            <person name="Wang A."/>
            <person name="Jiang F."/>
            <person name="Liu H."/>
            <person name="Zhao H."/>
            <person name="Xu D."/>
            <person name="Zhang Y."/>
        </authorList>
    </citation>
    <scope>NUCLEOTIDE SEQUENCE [LARGE SCALE GENOMIC DNA]</scope>
    <source>
        <strain evidence="2">cv. Niubang</strain>
    </source>
</reference>